<feature type="compositionally biased region" description="Gly residues" evidence="4">
    <location>
        <begin position="160"/>
        <end position="175"/>
    </location>
</feature>
<dbReference type="InterPro" id="IPR044060">
    <property type="entry name" value="Bacterial_rp_domain"/>
</dbReference>
<name>A0A9D1AE65_9FIRM</name>
<evidence type="ECO:0000256" key="4">
    <source>
        <dbReference type="SAM" id="MobiDB-lite"/>
    </source>
</evidence>
<evidence type="ECO:0000256" key="1">
    <source>
        <dbReference type="ARBA" id="ARBA00004196"/>
    </source>
</evidence>
<dbReference type="PANTHER" id="PTHR32347:SF14">
    <property type="entry name" value="EFFLUX SYSTEM COMPONENT YKNX-RELATED"/>
    <property type="match status" value="1"/>
</dbReference>
<evidence type="ECO:0000256" key="2">
    <source>
        <dbReference type="ARBA" id="ARBA00023054"/>
    </source>
</evidence>
<dbReference type="AlphaFoldDB" id="A0A9D1AE65"/>
<reference evidence="6" key="1">
    <citation type="submission" date="2020-10" db="EMBL/GenBank/DDBJ databases">
        <authorList>
            <person name="Gilroy R."/>
        </authorList>
    </citation>
    <scope>NUCLEOTIDE SEQUENCE</scope>
    <source>
        <strain evidence="6">ChiSjej4B22-8148</strain>
    </source>
</reference>
<sequence length="1046" mass="113282">MKVKTVVISLAVTGALVAGGIYGAYYVLQSRKSPVEVVPVANVNSGYWGTTNTIYGTVTSQVAQNVTLDEEYAVDEIYVEAGQEVKEGDPLFSYDMTLPELELELKELELQTYELEKTRLERDLERLRNGTYTTASLESNDTGSMTASGGTDLIIEEPGGESGSSGSSQGGGSGNGLSIDSAVVVSESTEGSTEGSQTSTEGSQSSTESQQAASEESGGTGESSQTPETVQETTPGTEAAPSTEAGETEPGIEIESVETVEGTVEAQAGESESETEALTGDAGTFISLYTTIQQNAESGMAGEDSFGKLVAGALDFYHNHLCTASQSSDLQILDALGQNALSLCTYTLSEEAKQAFQAAGISEEEVASYVENLENYGLEYLQSKNNSLAGSSVEGLSAAAIVGTANAEGLLTVPEAVYNSLSDTGKKREAYAYVTYAARLLGSNIQDGLSDKIESVYNAYLLLNDTARNAFNEAAGSDSVLSSAWQNIQAAVDSMKGIANDEYYVRQYTRLLTGTELVSETVYRTGDTVNISAGEIEFYQFERWTVLDANGNEIALERPYDAETTFVMPEGNVTVTADYTVDSAAVNSCVNQFMELAESLQSEGAAQSETYLEALQEAINLYQSMLGSLPADILDESGATMEDYELKQEVWTYTDTDIQTLEDSYKSLCLSYVNALINSLDPQALTREALDEAKNAYEKLGASWSQEITISYLLDAYEVILMIQEIDTTQPAETVTAAVQAAADAYYALTEEGKAAVWNLDVLENLMEQYGIQWPSEEETESELWDDFGDFGDFGDMGMDEGYTSEELQSMIKDTERQIEEKDRQIREAEIELGQSQRTVDGKVVRSTLDGTVVSIGETDGTSEDEYFVKVASAAGLYARGSMNELDLESIHVGDTISGMLMDTGVSFTAEIVEISEYPDTSGESMNYGSENTNASYYPFMALIEDTEEITEGDAELYLTDTVTDYSNIITLENYFIRTENDGRSYVYIQGEDGRLKKQYVELGQEFYAMVVEIRSGLDESDLIAFPYGDDVMEGAATKEVDALTY</sequence>
<dbReference type="InterPro" id="IPR050465">
    <property type="entry name" value="UPF0194_transport"/>
</dbReference>
<dbReference type="EMBL" id="DVGK01000115">
    <property type="protein sequence ID" value="HIR14299.1"/>
    <property type="molecule type" value="Genomic_DNA"/>
</dbReference>
<evidence type="ECO:0000259" key="5">
    <source>
        <dbReference type="Pfam" id="PF18998"/>
    </source>
</evidence>
<feature type="region of interest" description="Disordered" evidence="4">
    <location>
        <begin position="131"/>
        <end position="253"/>
    </location>
</feature>
<gene>
    <name evidence="6" type="ORF">IAB31_10310</name>
</gene>
<evidence type="ECO:0000256" key="3">
    <source>
        <dbReference type="SAM" id="Coils"/>
    </source>
</evidence>
<feature type="compositionally biased region" description="Polar residues" evidence="4">
    <location>
        <begin position="131"/>
        <end position="149"/>
    </location>
</feature>
<protein>
    <recommendedName>
        <fullName evidence="5">Bacterial repeat domain-containing protein</fullName>
    </recommendedName>
</protein>
<reference evidence="6" key="2">
    <citation type="journal article" date="2021" name="PeerJ">
        <title>Extensive microbial diversity within the chicken gut microbiome revealed by metagenomics and culture.</title>
        <authorList>
            <person name="Gilroy R."/>
            <person name="Ravi A."/>
            <person name="Getino M."/>
            <person name="Pursley I."/>
            <person name="Horton D.L."/>
            <person name="Alikhan N.F."/>
            <person name="Baker D."/>
            <person name="Gharbi K."/>
            <person name="Hall N."/>
            <person name="Watson M."/>
            <person name="Adriaenssens E.M."/>
            <person name="Foster-Nyarko E."/>
            <person name="Jarju S."/>
            <person name="Secka A."/>
            <person name="Antonio M."/>
            <person name="Oren A."/>
            <person name="Chaudhuri R.R."/>
            <person name="La Ragione R."/>
            <person name="Hildebrand F."/>
            <person name="Pallen M.J."/>
        </authorList>
    </citation>
    <scope>NUCLEOTIDE SEQUENCE</scope>
    <source>
        <strain evidence="6">ChiSjej4B22-8148</strain>
    </source>
</reference>
<accession>A0A9D1AE65</accession>
<dbReference type="Proteomes" id="UP000886757">
    <property type="component" value="Unassembled WGS sequence"/>
</dbReference>
<dbReference type="GO" id="GO:0030313">
    <property type="term" value="C:cell envelope"/>
    <property type="evidence" value="ECO:0007669"/>
    <property type="project" value="UniProtKB-SubCell"/>
</dbReference>
<proteinExistence type="predicted"/>
<dbReference type="PANTHER" id="PTHR32347">
    <property type="entry name" value="EFFLUX SYSTEM COMPONENT YKNX-RELATED"/>
    <property type="match status" value="1"/>
</dbReference>
<feature type="compositionally biased region" description="Low complexity" evidence="4">
    <location>
        <begin position="176"/>
        <end position="229"/>
    </location>
</feature>
<feature type="coiled-coil region" evidence="3">
    <location>
        <begin position="805"/>
        <end position="839"/>
    </location>
</feature>
<feature type="coiled-coil region" evidence="3">
    <location>
        <begin position="98"/>
        <end position="130"/>
    </location>
</feature>
<comment type="caution">
    <text evidence="6">The sequence shown here is derived from an EMBL/GenBank/DDBJ whole genome shotgun (WGS) entry which is preliminary data.</text>
</comment>
<dbReference type="Pfam" id="PF18998">
    <property type="entry name" value="Flg_new_2"/>
    <property type="match status" value="1"/>
</dbReference>
<organism evidence="6 7">
    <name type="scientific">Candidatus Choladousia intestinavium</name>
    <dbReference type="NCBI Taxonomy" id="2840727"/>
    <lineage>
        <taxon>Bacteria</taxon>
        <taxon>Bacillati</taxon>
        <taxon>Bacillota</taxon>
        <taxon>Clostridia</taxon>
        <taxon>Lachnospirales</taxon>
        <taxon>Lachnospiraceae</taxon>
        <taxon>Lachnospiraceae incertae sedis</taxon>
        <taxon>Candidatus Choladousia</taxon>
    </lineage>
</organism>
<comment type="subcellular location">
    <subcellularLocation>
        <location evidence="1">Cell envelope</location>
    </subcellularLocation>
</comment>
<feature type="domain" description="Bacterial repeat" evidence="5">
    <location>
        <begin position="521"/>
        <end position="581"/>
    </location>
</feature>
<keyword evidence="2 3" id="KW-0175">Coiled coil</keyword>
<evidence type="ECO:0000313" key="6">
    <source>
        <dbReference type="EMBL" id="HIR14299.1"/>
    </source>
</evidence>
<evidence type="ECO:0000313" key="7">
    <source>
        <dbReference type="Proteomes" id="UP000886757"/>
    </source>
</evidence>